<evidence type="ECO:0000256" key="2">
    <source>
        <dbReference type="ARBA" id="ARBA00022679"/>
    </source>
</evidence>
<dbReference type="InterPro" id="IPR034746">
    <property type="entry name" value="POTRA"/>
</dbReference>
<dbReference type="Gene3D" id="3.40.1390.10">
    <property type="entry name" value="MurE/MurF, N-terminal domain"/>
    <property type="match status" value="1"/>
</dbReference>
<dbReference type="InterPro" id="IPR039910">
    <property type="entry name" value="D15-like"/>
</dbReference>
<feature type="domain" description="POTRA" evidence="10">
    <location>
        <begin position="28"/>
        <end position="95"/>
    </location>
</feature>
<comment type="subcellular location">
    <subcellularLocation>
        <location evidence="9">Plastid</location>
        <location evidence="9">Chloroplast outer membrane</location>
    </subcellularLocation>
</comment>
<name>A0A1Y5I5A0_OSTTA</name>
<dbReference type="Gene3D" id="2.40.160.50">
    <property type="entry name" value="membrane protein fhac: a member of the omp85/tpsb transporter family"/>
    <property type="match status" value="1"/>
</dbReference>
<dbReference type="AlphaFoldDB" id="A0A1Y5I5A0"/>
<dbReference type="GO" id="GO:0016740">
    <property type="term" value="F:transferase activity"/>
    <property type="evidence" value="ECO:0007669"/>
    <property type="project" value="UniProtKB-KW"/>
</dbReference>
<proteinExistence type="inferred from homology"/>
<dbReference type="SMART" id="SM00935">
    <property type="entry name" value="OmpH"/>
    <property type="match status" value="1"/>
</dbReference>
<sequence length="1238" mass="135842">MASSVLAVNTALVPMGTADAQEDSRYGGTIRSVIVEGNQRIEARTVQSYLLVEPGDSFDPDRIDLSLKTLFATNLFADVSIDRVDDNLVVRVVENPIINRVVFEGNSALDDDKLKEDIQAAPRGIFTAARVQSDVQRILELYRQSGRFAAKVEPQYKPLEQNRVDLIFEITEGPVTGVRSINFLGNQAYSDSRLRSEIVTRQSRLWRFFSSNDNYDPGRLEYDRDLLRQFYQNNGYYDFRVTSAVAELTPDQKDFYITMTVDEGRQYYFGEVKVETALEKLNAEALKRAVPIQSDTLFRGDSIEDTIDSLTYAAGIAGYAFVDVRPQLDVNPETGLIDVTFAVDEGPRVYIDRINIVGNTQTLDRVIRRELRISEGDAFNRILLDRSKNRVRALGYFKNVEVVETPSEDPDRTIVDIKVEEQPTGELSFAAGFSSVDAYLLDVSASQRNLRGRGQSVVARVSASSRQQILDFRFTEPRLFDRNLSGGIDAYATRQDYEDYSGFTSDTIGAGVRLGFPLTERMQLGLSYRLQTDEVNVLDRNYIIDEEGFFVTDRVQITGADTPEDLTDDTYRLVEPGDAGAGQRVVDQCSRDYVLRDPICRAERSDLSSILGYNFYWDRTNDPIRPSRGFDFRFSQDLAGIGGDVKYLRTESTATMYRGIWRDIIASLRVSGGYVFPLEDGQGVRINNRFFRGGSTFRGFDVAGIGPREIVRVVDPETGEVVQTRRLNSQGGNVYYQSTFELSLPSFLPEEYGIKSALFAEAGALGSLRGPDVGPTIYFTDQSTGLPAVRLTKTAASMRASAGLSVFWDSPFGPIRFDFSQILKREDYDRTETFRMSRLKNFIFAMVASLAAIALVAPASFAQGTMVITIDEAKILRDSKAGKDIQAKLQSIESQINTELTPTKTSLEAEGKALNTELQGKTREQIAGDAAMVARLNAYDKKAGDFGKARQKAASEFQLTERQALIDFNKALEPVLLQVVSEKNAQIVLSKSALIYGVDSVDVSALVISKLDATTPTLSTSVPVDVRFFAPLGSLSLGELAKQTGSGLFGDEDLELTGISSAANGRRGDLGFLDGDGKSAIEINPDISALVVNDANVARIPDGIPYIISKFPRHVHGTAAVKLFRPRHLDWHGESAISPDATVDESVRIAPGAAIAPGAVIGAGTFIGANAVIGPGVQIGRNCVIGPAATVFCALIGDHVRLLSGARIGEAGFGVMPGPAGRRMLPIMAASSCRITLP</sequence>
<evidence type="ECO:0000256" key="9">
    <source>
        <dbReference type="ARBA" id="ARBA00024013"/>
    </source>
</evidence>
<evidence type="ECO:0000256" key="7">
    <source>
        <dbReference type="ARBA" id="ARBA00023136"/>
    </source>
</evidence>
<dbReference type="InterPro" id="IPR001451">
    <property type="entry name" value="Hexapep"/>
</dbReference>
<dbReference type="InterPro" id="IPR023707">
    <property type="entry name" value="OM_assembly_BamA"/>
</dbReference>
<gene>
    <name evidence="11" type="ORF">BE221DRAFT_148291</name>
</gene>
<dbReference type="PROSITE" id="PS51779">
    <property type="entry name" value="POTRA"/>
    <property type="match status" value="4"/>
</dbReference>
<keyword evidence="2" id="KW-0808">Transferase</keyword>
<dbReference type="Proteomes" id="UP000195557">
    <property type="component" value="Unassembled WGS sequence"/>
</dbReference>
<dbReference type="GO" id="GO:0071709">
    <property type="term" value="P:membrane assembly"/>
    <property type="evidence" value="ECO:0007669"/>
    <property type="project" value="InterPro"/>
</dbReference>
<dbReference type="Gene3D" id="3.30.910.20">
    <property type="entry name" value="Skp domain"/>
    <property type="match status" value="1"/>
</dbReference>
<dbReference type="PROSITE" id="PS00101">
    <property type="entry name" value="HEXAPEP_TRANSFERASES"/>
    <property type="match status" value="1"/>
</dbReference>
<dbReference type="EMBL" id="KZ155806">
    <property type="protein sequence ID" value="OUS44698.1"/>
    <property type="molecule type" value="Genomic_DNA"/>
</dbReference>
<keyword evidence="7" id="KW-0472">Membrane</keyword>
<feature type="domain" description="POTRA" evidence="10">
    <location>
        <begin position="349"/>
        <end position="422"/>
    </location>
</feature>
<dbReference type="Gene3D" id="3.10.20.310">
    <property type="entry name" value="membrane protein fhac"/>
    <property type="match status" value="5"/>
</dbReference>
<dbReference type="PANTHER" id="PTHR12815:SF23">
    <property type="entry name" value="OUTER MEMBRANE PROTEIN ASSEMBLY FACTOR BAMA"/>
    <property type="match status" value="1"/>
</dbReference>
<keyword evidence="1" id="KW-1134">Transmembrane beta strand</keyword>
<dbReference type="InterPro" id="IPR005632">
    <property type="entry name" value="Chaperone_Skp"/>
</dbReference>
<dbReference type="InterPro" id="IPR010827">
    <property type="entry name" value="BamA/TamA_POTRA"/>
</dbReference>
<organism evidence="11">
    <name type="scientific">Ostreococcus tauri</name>
    <name type="common">Marine green alga</name>
    <dbReference type="NCBI Taxonomy" id="70448"/>
    <lineage>
        <taxon>Eukaryota</taxon>
        <taxon>Viridiplantae</taxon>
        <taxon>Chlorophyta</taxon>
        <taxon>Mamiellophyceae</taxon>
        <taxon>Mamiellales</taxon>
        <taxon>Bathycoccaceae</taxon>
        <taxon>Ostreococcus</taxon>
    </lineage>
</organism>
<accession>A0A1Y5I5A0</accession>
<dbReference type="InterPro" id="IPR024930">
    <property type="entry name" value="Skp_dom_sf"/>
</dbReference>
<evidence type="ECO:0000256" key="6">
    <source>
        <dbReference type="ARBA" id="ARBA00022805"/>
    </source>
</evidence>
<dbReference type="Pfam" id="PF00132">
    <property type="entry name" value="Hexapep"/>
    <property type="match status" value="1"/>
</dbReference>
<evidence type="ECO:0000256" key="3">
    <source>
        <dbReference type="ARBA" id="ARBA00022692"/>
    </source>
</evidence>
<dbReference type="InterPro" id="IPR011004">
    <property type="entry name" value="Trimer_LpxA-like_sf"/>
</dbReference>
<keyword evidence="8" id="KW-0998">Cell outer membrane</keyword>
<dbReference type="InterPro" id="IPR000184">
    <property type="entry name" value="Bac_surfAg_D15"/>
</dbReference>
<evidence type="ECO:0000256" key="8">
    <source>
        <dbReference type="ARBA" id="ARBA00023237"/>
    </source>
</evidence>
<keyword evidence="4" id="KW-0732">Signal</keyword>
<protein>
    <submittedName>
        <fullName evidence="11">Surface antigen-domain-containing protein</fullName>
    </submittedName>
</protein>
<keyword evidence="5" id="KW-0677">Repeat</keyword>
<dbReference type="Pfam" id="PF01103">
    <property type="entry name" value="Omp85"/>
    <property type="match status" value="1"/>
</dbReference>
<keyword evidence="6" id="KW-1002">Plastid outer membrane</keyword>
<reference evidence="11" key="1">
    <citation type="submission" date="2017-04" db="EMBL/GenBank/DDBJ databases">
        <title>Population genomics of picophytoplankton unveils novel chromosome hypervariability.</title>
        <authorList>
            <consortium name="DOE Joint Genome Institute"/>
            <person name="Blanc-Mathieu R."/>
            <person name="Krasovec M."/>
            <person name="Hebrard M."/>
            <person name="Yau S."/>
            <person name="Desgranges E."/>
            <person name="Martin J."/>
            <person name="Schackwitz W."/>
            <person name="Kuo A."/>
            <person name="Salin G."/>
            <person name="Donnadieu C."/>
            <person name="Desdevises Y."/>
            <person name="Sanchez-Ferandin S."/>
            <person name="Moreau H."/>
            <person name="Rivals E."/>
            <person name="Grigoriev I.V."/>
            <person name="Grimsley N."/>
            <person name="Eyre-Walker A."/>
            <person name="Piganeau G."/>
        </authorList>
    </citation>
    <scope>NUCLEOTIDE SEQUENCE [LARGE SCALE GENOMIC DNA]</scope>
    <source>
        <strain evidence="11">RCC 1115</strain>
    </source>
</reference>
<evidence type="ECO:0000256" key="5">
    <source>
        <dbReference type="ARBA" id="ARBA00022737"/>
    </source>
</evidence>
<dbReference type="PANTHER" id="PTHR12815">
    <property type="entry name" value="SORTING AND ASSEMBLY MACHINERY SAMM50 PROTEIN FAMILY MEMBER"/>
    <property type="match status" value="1"/>
</dbReference>
<dbReference type="NCBIfam" id="TIGR03303">
    <property type="entry name" value="OM_YaeT"/>
    <property type="match status" value="1"/>
</dbReference>
<dbReference type="GO" id="GO:0009707">
    <property type="term" value="C:chloroplast outer membrane"/>
    <property type="evidence" value="ECO:0007669"/>
    <property type="project" value="UniProtKB-SubCell"/>
</dbReference>
<dbReference type="Pfam" id="PF07244">
    <property type="entry name" value="POTRA"/>
    <property type="match status" value="5"/>
</dbReference>
<dbReference type="HAMAP" id="MF_01430">
    <property type="entry name" value="OM_assembly_BamA"/>
    <property type="match status" value="1"/>
</dbReference>
<dbReference type="Pfam" id="PF03938">
    <property type="entry name" value="OmpH"/>
    <property type="match status" value="1"/>
</dbReference>
<evidence type="ECO:0000256" key="4">
    <source>
        <dbReference type="ARBA" id="ARBA00022729"/>
    </source>
</evidence>
<evidence type="ECO:0000259" key="10">
    <source>
        <dbReference type="PROSITE" id="PS51779"/>
    </source>
</evidence>
<feature type="domain" description="POTRA" evidence="10">
    <location>
        <begin position="96"/>
        <end position="173"/>
    </location>
</feature>
<dbReference type="SUPFAM" id="SSF111384">
    <property type="entry name" value="OmpH-like"/>
    <property type="match status" value="1"/>
</dbReference>
<evidence type="ECO:0000313" key="11">
    <source>
        <dbReference type="EMBL" id="OUS44698.1"/>
    </source>
</evidence>
<dbReference type="Gene3D" id="2.160.10.10">
    <property type="entry name" value="Hexapeptide repeat proteins"/>
    <property type="match status" value="1"/>
</dbReference>
<feature type="domain" description="POTRA" evidence="10">
    <location>
        <begin position="176"/>
        <end position="264"/>
    </location>
</feature>
<dbReference type="GO" id="GO:0051082">
    <property type="term" value="F:unfolded protein binding"/>
    <property type="evidence" value="ECO:0007669"/>
    <property type="project" value="InterPro"/>
</dbReference>
<evidence type="ECO:0000256" key="1">
    <source>
        <dbReference type="ARBA" id="ARBA00022452"/>
    </source>
</evidence>
<dbReference type="SUPFAM" id="SSF51161">
    <property type="entry name" value="Trimeric LpxA-like enzymes"/>
    <property type="match status" value="1"/>
</dbReference>
<keyword evidence="6" id="KW-0934">Plastid</keyword>
<dbReference type="InterPro" id="IPR018357">
    <property type="entry name" value="Hexapep_transf_CS"/>
</dbReference>
<keyword evidence="3" id="KW-0812">Transmembrane</keyword>